<proteinExistence type="predicted"/>
<name>U1Y9C0_ANEAE</name>
<comment type="caution">
    <text evidence="1">The sequence shown here is derived from an EMBL/GenBank/DDBJ whole genome shotgun (WGS) entry which is preliminary data.</text>
</comment>
<dbReference type="EMBL" id="AWSJ01000277">
    <property type="protein sequence ID" value="ERI07416.1"/>
    <property type="molecule type" value="Genomic_DNA"/>
</dbReference>
<dbReference type="AlphaFoldDB" id="U1Y9C0"/>
<dbReference type="Proteomes" id="UP000016511">
    <property type="component" value="Unassembled WGS sequence"/>
</dbReference>
<evidence type="ECO:0000313" key="2">
    <source>
        <dbReference type="Proteomes" id="UP000016511"/>
    </source>
</evidence>
<sequence length="47" mass="5334">MHASACSLVFFSQGRDTAALWRQCRTGKKRFIKNDIDFCGRSLPKSV</sequence>
<keyword evidence="2" id="KW-1185">Reference proteome</keyword>
<dbReference type="HOGENOM" id="CLU_3164015_0_0_9"/>
<organism evidence="1 2">
    <name type="scientific">Aneurinibacillus aneurinilyticus ATCC 12856</name>
    <dbReference type="NCBI Taxonomy" id="649747"/>
    <lineage>
        <taxon>Bacteria</taxon>
        <taxon>Bacillati</taxon>
        <taxon>Bacillota</taxon>
        <taxon>Bacilli</taxon>
        <taxon>Bacillales</taxon>
        <taxon>Paenibacillaceae</taxon>
        <taxon>Aneurinibacillus group</taxon>
        <taxon>Aneurinibacillus</taxon>
    </lineage>
</organism>
<accession>U1Y9C0</accession>
<dbReference type="STRING" id="649747.HMPREF0083_04501"/>
<evidence type="ECO:0000313" key="1">
    <source>
        <dbReference type="EMBL" id="ERI07416.1"/>
    </source>
</evidence>
<gene>
    <name evidence="1" type="ORF">HMPREF0083_04501</name>
</gene>
<reference evidence="1 2" key="1">
    <citation type="submission" date="2013-08" db="EMBL/GenBank/DDBJ databases">
        <authorList>
            <person name="Weinstock G."/>
            <person name="Sodergren E."/>
            <person name="Wylie T."/>
            <person name="Fulton L."/>
            <person name="Fulton R."/>
            <person name="Fronick C."/>
            <person name="O'Laughlin M."/>
            <person name="Godfrey J."/>
            <person name="Miner T."/>
            <person name="Herter B."/>
            <person name="Appelbaum E."/>
            <person name="Cordes M."/>
            <person name="Lek S."/>
            <person name="Wollam A."/>
            <person name="Pepin K.H."/>
            <person name="Palsikar V.B."/>
            <person name="Mitreva M."/>
            <person name="Wilson R.K."/>
        </authorList>
    </citation>
    <scope>NUCLEOTIDE SEQUENCE [LARGE SCALE GENOMIC DNA]</scope>
    <source>
        <strain evidence="1 2">ATCC 12856</strain>
    </source>
</reference>
<protein>
    <submittedName>
        <fullName evidence="1">Uncharacterized protein</fullName>
    </submittedName>
</protein>